<dbReference type="FunFam" id="3.30.40.10:FF:000739">
    <property type="entry name" value="P-loop containing nucleoside triphosphate hydrolases superfamily protein"/>
    <property type="match status" value="1"/>
</dbReference>
<dbReference type="PANTHER" id="PTHR23069:SF7">
    <property type="entry name" value="P-LOOP CONTAINING NUCLEOSIDE TRIPHOSPHATE HYDROLASES SUPERFAMILY PROTEIN"/>
    <property type="match status" value="1"/>
</dbReference>
<reference evidence="10" key="1">
    <citation type="journal article" date="2017" name="Nature">
        <title>The genome of Chenopodium quinoa.</title>
        <authorList>
            <person name="Jarvis D.E."/>
            <person name="Ho Y.S."/>
            <person name="Lightfoot D.J."/>
            <person name="Schmoeckel S.M."/>
            <person name="Li B."/>
            <person name="Borm T.J.A."/>
            <person name="Ohyanagi H."/>
            <person name="Mineta K."/>
            <person name="Michell C.T."/>
            <person name="Saber N."/>
            <person name="Kharbatia N.M."/>
            <person name="Rupper R.R."/>
            <person name="Sharp A.R."/>
            <person name="Dally N."/>
            <person name="Boughton B.A."/>
            <person name="Woo Y.H."/>
            <person name="Gao G."/>
            <person name="Schijlen E.G.W.M."/>
            <person name="Guo X."/>
            <person name="Momin A.A."/>
            <person name="Negrao S."/>
            <person name="Al-Babili S."/>
            <person name="Gehring C."/>
            <person name="Roessner U."/>
            <person name="Jung C."/>
            <person name="Murphy K."/>
            <person name="Arold S.T."/>
            <person name="Gojobori T."/>
            <person name="van der Linden C.G."/>
            <person name="van Loo E.N."/>
            <person name="Jellen E.N."/>
            <person name="Maughan P.J."/>
            <person name="Tester M."/>
        </authorList>
    </citation>
    <scope>NUCLEOTIDE SEQUENCE [LARGE SCALE GENOMIC DNA]</scope>
    <source>
        <strain evidence="10">cv. PI 614886</strain>
    </source>
</reference>
<dbReference type="Gene3D" id="1.10.8.60">
    <property type="match status" value="1"/>
</dbReference>
<keyword evidence="6" id="KW-0067">ATP-binding</keyword>
<dbReference type="GO" id="GO:0016887">
    <property type="term" value="F:ATP hydrolysis activity"/>
    <property type="evidence" value="ECO:0007669"/>
    <property type="project" value="InterPro"/>
</dbReference>
<feature type="compositionally biased region" description="Polar residues" evidence="8">
    <location>
        <begin position="383"/>
        <end position="400"/>
    </location>
</feature>
<dbReference type="GO" id="GO:0008270">
    <property type="term" value="F:zinc ion binding"/>
    <property type="evidence" value="ECO:0007669"/>
    <property type="project" value="UniProtKB-KW"/>
</dbReference>
<accession>A0A803LVI7</accession>
<evidence type="ECO:0000313" key="10">
    <source>
        <dbReference type="EnsemblPlants" id="AUR62019488-RA:cds"/>
    </source>
</evidence>
<dbReference type="Pfam" id="PF13771">
    <property type="entry name" value="zf-HC5HC2H"/>
    <property type="match status" value="1"/>
</dbReference>
<feature type="region of interest" description="Disordered" evidence="8">
    <location>
        <begin position="720"/>
        <end position="739"/>
    </location>
</feature>
<dbReference type="InterPro" id="IPR027417">
    <property type="entry name" value="P-loop_NTPase"/>
</dbReference>
<dbReference type="Proteomes" id="UP000596660">
    <property type="component" value="Unplaced"/>
</dbReference>
<dbReference type="InterPro" id="IPR003593">
    <property type="entry name" value="AAA+_ATPase"/>
</dbReference>
<dbReference type="GO" id="GO:0006337">
    <property type="term" value="P:nucleosome disassembly"/>
    <property type="evidence" value="ECO:0007669"/>
    <property type="project" value="TreeGrafter"/>
</dbReference>
<dbReference type="GO" id="GO:0045815">
    <property type="term" value="P:transcription initiation-coupled chromatin remodeling"/>
    <property type="evidence" value="ECO:0007669"/>
    <property type="project" value="TreeGrafter"/>
</dbReference>
<feature type="region of interest" description="Disordered" evidence="8">
    <location>
        <begin position="229"/>
        <end position="248"/>
    </location>
</feature>
<evidence type="ECO:0000256" key="5">
    <source>
        <dbReference type="ARBA" id="ARBA00022833"/>
    </source>
</evidence>
<evidence type="ECO:0000256" key="7">
    <source>
        <dbReference type="ARBA" id="ARBA00023117"/>
    </source>
</evidence>
<evidence type="ECO:0000256" key="2">
    <source>
        <dbReference type="ARBA" id="ARBA00022723"/>
    </source>
</evidence>
<feature type="region of interest" description="Disordered" evidence="8">
    <location>
        <begin position="378"/>
        <end position="400"/>
    </location>
</feature>
<dbReference type="SMART" id="SM00382">
    <property type="entry name" value="AAA"/>
    <property type="match status" value="1"/>
</dbReference>
<feature type="compositionally biased region" description="Polar residues" evidence="8">
    <location>
        <begin position="7"/>
        <end position="21"/>
    </location>
</feature>
<dbReference type="EnsemblPlants" id="AUR62019488-RA">
    <property type="protein sequence ID" value="AUR62019488-RA:cds"/>
    <property type="gene ID" value="AUR62019488"/>
</dbReference>
<reference evidence="10" key="2">
    <citation type="submission" date="2021-03" db="UniProtKB">
        <authorList>
            <consortium name="EnsemblPlants"/>
        </authorList>
    </citation>
    <scope>IDENTIFICATION</scope>
</reference>
<dbReference type="Pfam" id="PF17862">
    <property type="entry name" value="AAA_lid_3"/>
    <property type="match status" value="1"/>
</dbReference>
<dbReference type="InterPro" id="IPR034732">
    <property type="entry name" value="EPHD"/>
</dbReference>
<dbReference type="PANTHER" id="PTHR23069">
    <property type="entry name" value="AAA DOMAIN-CONTAINING"/>
    <property type="match status" value="1"/>
</dbReference>
<dbReference type="FunFam" id="3.40.50.300:FF:000061">
    <property type="entry name" value="ATPase family, AAA domain-containing 2"/>
    <property type="match status" value="1"/>
</dbReference>
<feature type="compositionally biased region" description="Basic and acidic residues" evidence="8">
    <location>
        <begin position="45"/>
        <end position="68"/>
    </location>
</feature>
<keyword evidence="11" id="KW-1185">Reference proteome</keyword>
<evidence type="ECO:0000313" key="11">
    <source>
        <dbReference type="Proteomes" id="UP000596660"/>
    </source>
</evidence>
<evidence type="ECO:0000259" key="9">
    <source>
        <dbReference type="PROSITE" id="PS51805"/>
    </source>
</evidence>
<dbReference type="InterPro" id="IPR041569">
    <property type="entry name" value="AAA_lid_3"/>
</dbReference>
<organism evidence="10 11">
    <name type="scientific">Chenopodium quinoa</name>
    <name type="common">Quinoa</name>
    <dbReference type="NCBI Taxonomy" id="63459"/>
    <lineage>
        <taxon>Eukaryota</taxon>
        <taxon>Viridiplantae</taxon>
        <taxon>Streptophyta</taxon>
        <taxon>Embryophyta</taxon>
        <taxon>Tracheophyta</taxon>
        <taxon>Spermatophyta</taxon>
        <taxon>Magnoliopsida</taxon>
        <taxon>eudicotyledons</taxon>
        <taxon>Gunneridae</taxon>
        <taxon>Pentapetalae</taxon>
        <taxon>Caryophyllales</taxon>
        <taxon>Chenopodiaceae</taxon>
        <taxon>Chenopodioideae</taxon>
        <taxon>Atripliceae</taxon>
        <taxon>Chenopodium</taxon>
    </lineage>
</organism>
<dbReference type="SUPFAM" id="SSF52540">
    <property type="entry name" value="P-loop containing nucleoside triphosphate hydrolases"/>
    <property type="match status" value="1"/>
</dbReference>
<dbReference type="FunFam" id="1.10.8.60:FF:000084">
    <property type="entry name" value="p-loop containing nucleoside triphosphate hydrolase superfamily protein"/>
    <property type="match status" value="1"/>
</dbReference>
<dbReference type="GO" id="GO:0006334">
    <property type="term" value="P:nucleosome assembly"/>
    <property type="evidence" value="ECO:0007669"/>
    <property type="project" value="TreeGrafter"/>
</dbReference>
<dbReference type="InterPro" id="IPR013083">
    <property type="entry name" value="Znf_RING/FYVE/PHD"/>
</dbReference>
<feature type="domain" description="PHD-type" evidence="9">
    <location>
        <begin position="406"/>
        <end position="516"/>
    </location>
</feature>
<dbReference type="GO" id="GO:0042393">
    <property type="term" value="F:histone binding"/>
    <property type="evidence" value="ECO:0007669"/>
    <property type="project" value="TreeGrafter"/>
</dbReference>
<dbReference type="Gramene" id="AUR62019488-RA">
    <property type="protein sequence ID" value="AUR62019488-RA:cds"/>
    <property type="gene ID" value="AUR62019488"/>
</dbReference>
<evidence type="ECO:0000256" key="6">
    <source>
        <dbReference type="ARBA" id="ARBA00022840"/>
    </source>
</evidence>
<evidence type="ECO:0000256" key="8">
    <source>
        <dbReference type="SAM" id="MobiDB-lite"/>
    </source>
</evidence>
<evidence type="ECO:0000256" key="1">
    <source>
        <dbReference type="ARBA" id="ARBA00006914"/>
    </source>
</evidence>
<dbReference type="InterPro" id="IPR003959">
    <property type="entry name" value="ATPase_AAA_core"/>
</dbReference>
<dbReference type="GO" id="GO:0005634">
    <property type="term" value="C:nucleus"/>
    <property type="evidence" value="ECO:0007669"/>
    <property type="project" value="TreeGrafter"/>
</dbReference>
<dbReference type="Pfam" id="PF00004">
    <property type="entry name" value="AAA"/>
    <property type="match status" value="1"/>
</dbReference>
<comment type="similarity">
    <text evidence="1">Belongs to the AAA ATPase family.</text>
</comment>
<evidence type="ECO:0000256" key="4">
    <source>
        <dbReference type="ARBA" id="ARBA00022771"/>
    </source>
</evidence>
<dbReference type="PROSITE" id="PS51805">
    <property type="entry name" value="EPHD"/>
    <property type="match status" value="1"/>
</dbReference>
<dbReference type="GO" id="GO:0003682">
    <property type="term" value="F:chromatin binding"/>
    <property type="evidence" value="ECO:0007669"/>
    <property type="project" value="TreeGrafter"/>
</dbReference>
<keyword evidence="3" id="KW-0547">Nucleotide-binding</keyword>
<keyword evidence="5" id="KW-0862">Zinc</keyword>
<name>A0A803LVI7_CHEQI</name>
<protein>
    <recommendedName>
        <fullName evidence="9">PHD-type domain-containing protein</fullName>
    </recommendedName>
</protein>
<keyword evidence="2" id="KW-0479">Metal-binding</keyword>
<proteinExistence type="inferred from homology"/>
<keyword evidence="7" id="KW-0103">Bromodomain</keyword>
<dbReference type="Gene3D" id="3.30.40.10">
    <property type="entry name" value="Zinc/RING finger domain, C3HC4 (zinc finger)"/>
    <property type="match status" value="1"/>
</dbReference>
<keyword evidence="4" id="KW-0863">Zinc-finger</keyword>
<dbReference type="Gene3D" id="3.40.50.300">
    <property type="entry name" value="P-loop containing nucleotide triphosphate hydrolases"/>
    <property type="match status" value="2"/>
</dbReference>
<dbReference type="InterPro" id="IPR045199">
    <property type="entry name" value="ATAD2-like"/>
</dbReference>
<evidence type="ECO:0000256" key="3">
    <source>
        <dbReference type="ARBA" id="ARBA00022741"/>
    </source>
</evidence>
<dbReference type="GO" id="GO:0005524">
    <property type="term" value="F:ATP binding"/>
    <property type="evidence" value="ECO:0007669"/>
    <property type="project" value="UniProtKB-KW"/>
</dbReference>
<sequence length="1879" mass="206485">MRKSESETISPSKEGNGNRSGVRTRKKHKRLDAISEEVYNKNRGVKLESNEGTSRRGELVGKETELRRSSRAIRAPVILDSSPPPSRKRRKLDKLGGNVNGGSGKKLRGKGKVKNDGPIPSVVNSEEELGALRLRVRSRGKSEGLSLVGSRNKARGKRKLCWDDDEEINSVKDDPVEEEPCLDSDKSKVMESSEPGSVRVSVDDEDEDVDELHDDHLEDGNLENAVDALGDEGDGDCMPSKSGRIVGNEEISDGSLVHLVDIESEGPKDNVSMENVDRIDNMVGDEKNHEALGSLKHDEGDENQNQAAEVTAMATDLAEDVGHDVLKEVVAEVKEKHAEVDGGADQADCNVAVGGIPKSRVKKGRRCGLCGGGTDGKPPKVTANDSAGSDNEAYSGSSASEECNYDPWDGFGDESGWLGRLLGPINDRYGIAGIWVHQHCAVWSPEVYFAGLGCLRNIRAALCRGRALKCTRCGRPGATLGCRVDRCPRTYHLPCARASGCIFDHRKFLIACADHRHHFQPHGFQYAQHMKKLKAKKVRLELRKVSNDASRKDLEAEEKWLEKCGEDEEFLRRESKRLQRDLLRIAPVYIGGPHSEGQKSFEGWESVAGLQGVIQCMKEVVLLPLLYPEFFKNMGITPPRGVLLHGYPGTGKTLVVRSLIGACARGDKRIAYFARKGADCLGKYVGDAERQLRLLFQVAEKSQPSIIFFDEIDGLAPVRTRQQDQTHSATNRPDAVDPALRRPGRFDREVYFPLPSTNDRAAILALHTRKWPKPVSATLLEWVSARTVGFAGADLQALCAQAAVIALKRNCSWHQIISYAENNLEQGKRPQLPSFVVEEKDWLEALSLAPPPCSRREAGMAANEVVGSPLHMHLIPFLLQPLLSLMISLYLDDRLWLPRRLVYATAAIERVVVSVLEKKGLQSDKWWCHAQDMVQDAETTKEIVRNLLIAGILEGDASSASCDMSSDTSSGDGGFRSSDLHVNTSGSHQKFCDALSKKIGYRIMISGDPRSGQKHLASCLLHCFVGNIEMQKIDLATISQEGHGDMEQGISNILMKCASLKMCGLFMPRIDLWAVQSCPSVQEDVEVATLHQSSKESLSTSCSTGHENCSPIPSKSEPMEVTACQYKDCSASQIWRSFVEHLEYIRVSSSLIILATSEIPSSALPPELRQFFGCDILTSEGSVHSEYGTPRFSVEVEREFHHDKLIHSAALDLSQDLIQQFVQLVHIGNHGDSDSSTAYNARHGGKVDVLSHQSELKLMEEPRAKPELAEGSIAKLPAPSASRNGKGKSSVTLAITAFGYQILRYPHFAELCWITSKLNEGPSTDIRGPWKGWPFNSCIVRPSKSVAKETVACNSNSSKGKDQFTLVRGLLAVGLSAYRGVYTSPLEVSLEVRKVLELLIEQIATRIQAGKDRYQYFRLLSQVAYLEDMVNSWSYSLKSLEADAQTSIVNSKLNGAQCPETLQPPAAKPMQVLEDPIEESLQGCIAGNPLHTPGDNSMQVETEPNIPGNGFQQPELELVLPETIDVSAQPADSNMGTIDSGNDNLTEAVSLVEESQSTAAATIHIAQDVHSEVKVANEEKESANQILSGSNIVSRTYCVGSVHQSYIIIPQKFTGSEEPELEHFEDISVTGGHMQTKQESSQLACTESLDQLAAGICNSGKLENTELHVSSEFCNQSITEPLVEYEQSSEAANCTSDLQLHDSKSSQSSDLPSESEVICSYSCCSECIYTLQQLLKKIIAQEWKLSSCCTVEDVHDLVSALSSSLCSTIRNLYSIERCSNFENGGLRKLESQEENACQCEASENKLANLVECVCHSGKEFSKRVYFSTYNQPESSLTYLFRNGVLISANSDDSSFHCKYDNLCLSSLIEVIEDTRQPLD</sequence>
<feature type="region of interest" description="Disordered" evidence="8">
    <location>
        <begin position="1"/>
        <end position="206"/>
    </location>
</feature>